<dbReference type="SUPFAM" id="SSF52743">
    <property type="entry name" value="Subtilisin-like"/>
    <property type="match status" value="1"/>
</dbReference>
<name>A0ABW3FIK4_9PSEU</name>
<evidence type="ECO:0000256" key="7">
    <source>
        <dbReference type="SAM" id="Phobius"/>
    </source>
</evidence>
<sequence>MRSRASGTALVLALSAGLAPPAAASPQLPPITQTLSGDQGCRTPSTTTAEETPWAQARLRPDRVWPHSDGSGVAVAVVDTGVDTTAPALAGKVTGAGQDCVGHGTFVAGLIAAGREPGTGFAGIAPGARVLSVPATDRTGGTDASRLAAAIRTAVSGGARVVQVSPAVTADDPALAAAVRYATAAGALVVAPATTAVGNDPVAAYPGAYPEVLSVTATSPDGTAARSGAPGADPDVAAPGAAMTGIGPGGPGLFISGGDAVAAAEVAGTAALVLSYRPGLGVDELRRRLLDTAYPPPGGRPDPLLGSGVIDPAAAVTAELATAPPPPAAAPPPVRMPPPADPTPTVVAAALAAAAATLIGLVAWAAAVLPRGRRRGWRAAGRKNF</sequence>
<accession>A0ABW3FIK4</accession>
<evidence type="ECO:0000256" key="2">
    <source>
        <dbReference type="ARBA" id="ARBA00022670"/>
    </source>
</evidence>
<evidence type="ECO:0000256" key="8">
    <source>
        <dbReference type="SAM" id="SignalP"/>
    </source>
</evidence>
<feature type="region of interest" description="Disordered" evidence="6">
    <location>
        <begin position="22"/>
        <end position="50"/>
    </location>
</feature>
<dbReference type="PRINTS" id="PR00723">
    <property type="entry name" value="SUBTILISIN"/>
</dbReference>
<keyword evidence="4" id="KW-0720">Serine protease</keyword>
<protein>
    <submittedName>
        <fullName evidence="10">S8 family serine peptidase</fullName>
    </submittedName>
</protein>
<evidence type="ECO:0000256" key="1">
    <source>
        <dbReference type="ARBA" id="ARBA00011073"/>
    </source>
</evidence>
<dbReference type="EMBL" id="JBHTIW010000001">
    <property type="protein sequence ID" value="MFD0918316.1"/>
    <property type="molecule type" value="Genomic_DNA"/>
</dbReference>
<keyword evidence="7" id="KW-0472">Membrane</keyword>
<keyword evidence="2" id="KW-0645">Protease</keyword>
<keyword evidence="7" id="KW-1133">Transmembrane helix</keyword>
<evidence type="ECO:0000256" key="4">
    <source>
        <dbReference type="ARBA" id="ARBA00022825"/>
    </source>
</evidence>
<dbReference type="Proteomes" id="UP001597018">
    <property type="component" value="Unassembled WGS sequence"/>
</dbReference>
<dbReference type="Gene3D" id="3.40.50.200">
    <property type="entry name" value="Peptidase S8/S53 domain"/>
    <property type="match status" value="1"/>
</dbReference>
<evidence type="ECO:0000256" key="3">
    <source>
        <dbReference type="ARBA" id="ARBA00022801"/>
    </source>
</evidence>
<keyword evidence="7" id="KW-0812">Transmembrane</keyword>
<comment type="caution">
    <text evidence="5">Lacks conserved residue(s) required for the propagation of feature annotation.</text>
</comment>
<dbReference type="InterPro" id="IPR050131">
    <property type="entry name" value="Peptidase_S8_subtilisin-like"/>
</dbReference>
<dbReference type="PROSITE" id="PS51892">
    <property type="entry name" value="SUBTILASE"/>
    <property type="match status" value="1"/>
</dbReference>
<proteinExistence type="inferred from homology"/>
<feature type="chain" id="PRO_5046793422" evidence="8">
    <location>
        <begin position="25"/>
        <end position="385"/>
    </location>
</feature>
<reference evidence="11" key="1">
    <citation type="journal article" date="2019" name="Int. J. Syst. Evol. Microbiol.">
        <title>The Global Catalogue of Microorganisms (GCM) 10K type strain sequencing project: providing services to taxonomists for standard genome sequencing and annotation.</title>
        <authorList>
            <consortium name="The Broad Institute Genomics Platform"/>
            <consortium name="The Broad Institute Genome Sequencing Center for Infectious Disease"/>
            <person name="Wu L."/>
            <person name="Ma J."/>
        </authorList>
    </citation>
    <scope>NUCLEOTIDE SEQUENCE [LARGE SCALE GENOMIC DNA]</scope>
    <source>
        <strain evidence="11">CCUG 56401</strain>
    </source>
</reference>
<keyword evidence="8" id="KW-0732">Signal</keyword>
<dbReference type="InterPro" id="IPR022398">
    <property type="entry name" value="Peptidase_S8_His-AS"/>
</dbReference>
<keyword evidence="11" id="KW-1185">Reference proteome</keyword>
<evidence type="ECO:0000256" key="6">
    <source>
        <dbReference type="SAM" id="MobiDB-lite"/>
    </source>
</evidence>
<evidence type="ECO:0000256" key="5">
    <source>
        <dbReference type="PROSITE-ProRule" id="PRU01240"/>
    </source>
</evidence>
<feature type="compositionally biased region" description="Polar residues" evidence="6">
    <location>
        <begin position="31"/>
        <end position="50"/>
    </location>
</feature>
<evidence type="ECO:0000259" key="9">
    <source>
        <dbReference type="Pfam" id="PF00082"/>
    </source>
</evidence>
<dbReference type="InterPro" id="IPR015500">
    <property type="entry name" value="Peptidase_S8_subtilisin-rel"/>
</dbReference>
<dbReference type="RefSeq" id="WP_345601473.1">
    <property type="nucleotide sequence ID" value="NZ_BAABLT010000034.1"/>
</dbReference>
<dbReference type="InterPro" id="IPR036852">
    <property type="entry name" value="Peptidase_S8/S53_dom_sf"/>
</dbReference>
<gene>
    <name evidence="10" type="ORF">ACFQ16_01025</name>
</gene>
<feature type="signal peptide" evidence="8">
    <location>
        <begin position="1"/>
        <end position="24"/>
    </location>
</feature>
<feature type="transmembrane region" description="Helical" evidence="7">
    <location>
        <begin position="346"/>
        <end position="369"/>
    </location>
</feature>
<evidence type="ECO:0000313" key="11">
    <source>
        <dbReference type="Proteomes" id="UP001597018"/>
    </source>
</evidence>
<dbReference type="PANTHER" id="PTHR43806">
    <property type="entry name" value="PEPTIDASE S8"/>
    <property type="match status" value="1"/>
</dbReference>
<dbReference type="PANTHER" id="PTHR43806:SF11">
    <property type="entry name" value="CEREVISIN-RELATED"/>
    <property type="match status" value="1"/>
</dbReference>
<dbReference type="InterPro" id="IPR000209">
    <property type="entry name" value="Peptidase_S8/S53_dom"/>
</dbReference>
<evidence type="ECO:0000313" key="10">
    <source>
        <dbReference type="EMBL" id="MFD0918316.1"/>
    </source>
</evidence>
<comment type="caution">
    <text evidence="10">The sequence shown here is derived from an EMBL/GenBank/DDBJ whole genome shotgun (WGS) entry which is preliminary data.</text>
</comment>
<dbReference type="Pfam" id="PF00082">
    <property type="entry name" value="Peptidase_S8"/>
    <property type="match status" value="1"/>
</dbReference>
<comment type="similarity">
    <text evidence="1 5">Belongs to the peptidase S8 family.</text>
</comment>
<keyword evidence="3" id="KW-0378">Hydrolase</keyword>
<feature type="domain" description="Peptidase S8/S53" evidence="9">
    <location>
        <begin position="70"/>
        <end position="294"/>
    </location>
</feature>
<organism evidence="10 11">
    <name type="scientific">Saccharopolyspora rosea</name>
    <dbReference type="NCBI Taxonomy" id="524884"/>
    <lineage>
        <taxon>Bacteria</taxon>
        <taxon>Bacillati</taxon>
        <taxon>Actinomycetota</taxon>
        <taxon>Actinomycetes</taxon>
        <taxon>Pseudonocardiales</taxon>
        <taxon>Pseudonocardiaceae</taxon>
        <taxon>Saccharopolyspora</taxon>
    </lineage>
</organism>
<dbReference type="PROSITE" id="PS00137">
    <property type="entry name" value="SUBTILASE_HIS"/>
    <property type="match status" value="1"/>
</dbReference>